<protein>
    <recommendedName>
        <fullName evidence="4">Secreted protein</fullName>
    </recommendedName>
</protein>
<keyword evidence="1" id="KW-0732">Signal</keyword>
<evidence type="ECO:0000313" key="3">
    <source>
        <dbReference type="Proteomes" id="UP001519363"/>
    </source>
</evidence>
<keyword evidence="3" id="KW-1185">Reference proteome</keyword>
<evidence type="ECO:0008006" key="4">
    <source>
        <dbReference type="Google" id="ProtNLM"/>
    </source>
</evidence>
<reference evidence="2 3" key="1">
    <citation type="submission" date="2021-03" db="EMBL/GenBank/DDBJ databases">
        <title>Sequencing the genomes of 1000 actinobacteria strains.</title>
        <authorList>
            <person name="Klenk H.-P."/>
        </authorList>
    </citation>
    <scope>NUCLEOTIDE SEQUENCE [LARGE SCALE GENOMIC DNA]</scope>
    <source>
        <strain evidence="2 3">DSM 44580</strain>
    </source>
</reference>
<accession>A0ABS5AK43</accession>
<name>A0ABS5AK43_9PSEU</name>
<organism evidence="2 3">
    <name type="scientific">Crossiella equi</name>
    <dbReference type="NCBI Taxonomy" id="130796"/>
    <lineage>
        <taxon>Bacteria</taxon>
        <taxon>Bacillati</taxon>
        <taxon>Actinomycetota</taxon>
        <taxon>Actinomycetes</taxon>
        <taxon>Pseudonocardiales</taxon>
        <taxon>Pseudonocardiaceae</taxon>
        <taxon>Crossiella</taxon>
    </lineage>
</organism>
<sequence>MGVVAKTVCSLSAAALVFVSGGVANASTESDWIRSSTSYWPLQSCWAAGTLQSLINGWSEWECRADGERWRLWHKE</sequence>
<dbReference type="Proteomes" id="UP001519363">
    <property type="component" value="Unassembled WGS sequence"/>
</dbReference>
<comment type="caution">
    <text evidence="2">The sequence shown here is derived from an EMBL/GenBank/DDBJ whole genome shotgun (WGS) entry which is preliminary data.</text>
</comment>
<feature type="chain" id="PRO_5047053698" description="Secreted protein" evidence="1">
    <location>
        <begin position="27"/>
        <end position="76"/>
    </location>
</feature>
<dbReference type="EMBL" id="JAGIOO010000001">
    <property type="protein sequence ID" value="MBP2476781.1"/>
    <property type="molecule type" value="Genomic_DNA"/>
</dbReference>
<dbReference type="RefSeq" id="WP_143342778.1">
    <property type="nucleotide sequence ID" value="NZ_JAGIOO010000001.1"/>
</dbReference>
<evidence type="ECO:0000256" key="1">
    <source>
        <dbReference type="SAM" id="SignalP"/>
    </source>
</evidence>
<feature type="signal peptide" evidence="1">
    <location>
        <begin position="1"/>
        <end position="26"/>
    </location>
</feature>
<evidence type="ECO:0000313" key="2">
    <source>
        <dbReference type="EMBL" id="MBP2476781.1"/>
    </source>
</evidence>
<proteinExistence type="predicted"/>
<gene>
    <name evidence="2" type="ORF">JOF53_005653</name>
</gene>